<dbReference type="InterPro" id="IPR045338">
    <property type="entry name" value="DUF6535"/>
</dbReference>
<feature type="region of interest" description="Disordered" evidence="1">
    <location>
        <begin position="1"/>
        <end position="64"/>
    </location>
</feature>
<evidence type="ECO:0000313" key="4">
    <source>
        <dbReference type="EMBL" id="KAK0479928.1"/>
    </source>
</evidence>
<feature type="compositionally biased region" description="Basic residues" evidence="1">
    <location>
        <begin position="40"/>
        <end position="49"/>
    </location>
</feature>
<keyword evidence="2" id="KW-0812">Transmembrane</keyword>
<evidence type="ECO:0000256" key="1">
    <source>
        <dbReference type="SAM" id="MobiDB-lite"/>
    </source>
</evidence>
<keyword evidence="5" id="KW-1185">Reference proteome</keyword>
<evidence type="ECO:0000259" key="3">
    <source>
        <dbReference type="Pfam" id="PF20153"/>
    </source>
</evidence>
<feature type="transmembrane region" description="Helical" evidence="2">
    <location>
        <begin position="222"/>
        <end position="249"/>
    </location>
</feature>
<feature type="domain" description="DUF6535" evidence="3">
    <location>
        <begin position="87"/>
        <end position="249"/>
    </location>
</feature>
<keyword evidence="2" id="KW-0472">Membrane</keyword>
<proteinExistence type="predicted"/>
<comment type="caution">
    <text evidence="4">The sequence shown here is derived from an EMBL/GenBank/DDBJ whole genome shotgun (WGS) entry which is preliminary data.</text>
</comment>
<sequence length="912" mass="103238">MSPAYTAQDNGNNSEIRPRTPHISQDRDPEVEILGPPSSSRRRKTRRRTMGMERPDYINKGNDPFDYEQRFPEDKQSAELGSAARVWRIYLEECVASDGEMVEGWRDGLDVLLVFTSQSLHVDYGEVTASLLIELINVQRSSSDGSLVDDVPRADLTFHPSTSDSWVNGLWFISLSLSLTAALFAVLTKQWIHQYLSVPSGTPRDRCHVRQFRYMGLEQWRVGLIVGLLPALMSTSLAAFLVGLVLFIIPLRASIASIVGAIALVSFSAYIVTNFLPVMYPSCPYKTPLSQYMFPIYAYIRRRITGSSTARTLRDAESTAVRDSADDMDVQALIWLINMSSNPSVENIVIESTSAVPLKSLDSFERGVQHTNVGLACTQSLRPLFLEPDVSAHESKVDRLIRARLRFTYSLYNPNIPDMPTPAKDRLSSTLYVDLLCIHPGCDEEIRELLLSNLMTSDDDRTALHLQPIIWARLLARVSMSDSSPDALAVMQMLFTEIPSSYWKADYVPITYALDTLQMKLPSGSDDGDVTLRVAIKKSLYIFVAEDILSWHMRFEPPIICRNYKNDLFENFYPYSRLRLLLSMAGSRSMRSMADSHMQSIPDSYFKQSMTGKHLGRNIPSSSFAHNRSLFITIIESIGELVDIESPHEDNDNRRTVLEFLHALITSVEFDDSLTLREQRSALMMFFRVLNSTSCRPPFLEKDWCTPRLATKSVQIALRDFDSPTHELGTYFFQHTSFTNETLVSFVSTLFEELPPQINVSALWRFLRLIITGLGSEYLVHVSLQSLEYLHEPDSLFISCTTLIQWNDTRTLRRLALLHPKHDSWSGCIQRLEDSGMDGAVVAEFKAFIQAGCVGGYGEDDAPPSSSSVPSPEENEKPPQHLWLMMRYRVQQFITGKPRHGGIELLRDDHRA</sequence>
<reference evidence="4" key="1">
    <citation type="submission" date="2023-06" db="EMBL/GenBank/DDBJ databases">
        <authorList>
            <consortium name="Lawrence Berkeley National Laboratory"/>
            <person name="Ahrendt S."/>
            <person name="Sahu N."/>
            <person name="Indic B."/>
            <person name="Wong-Bajracharya J."/>
            <person name="Merenyi Z."/>
            <person name="Ke H.-M."/>
            <person name="Monk M."/>
            <person name="Kocsube S."/>
            <person name="Drula E."/>
            <person name="Lipzen A."/>
            <person name="Balint B."/>
            <person name="Henrissat B."/>
            <person name="Andreopoulos B."/>
            <person name="Martin F.M."/>
            <person name="Harder C.B."/>
            <person name="Rigling D."/>
            <person name="Ford K.L."/>
            <person name="Foster G.D."/>
            <person name="Pangilinan J."/>
            <person name="Papanicolaou A."/>
            <person name="Barry K."/>
            <person name="LaButti K."/>
            <person name="Viragh M."/>
            <person name="Koriabine M."/>
            <person name="Yan M."/>
            <person name="Riley R."/>
            <person name="Champramary S."/>
            <person name="Plett K.L."/>
            <person name="Tsai I.J."/>
            <person name="Slot J."/>
            <person name="Sipos G."/>
            <person name="Plett J."/>
            <person name="Nagy L.G."/>
            <person name="Grigoriev I.V."/>
        </authorList>
    </citation>
    <scope>NUCLEOTIDE SEQUENCE</scope>
    <source>
        <strain evidence="4">HWK02</strain>
    </source>
</reference>
<feature type="transmembrane region" description="Helical" evidence="2">
    <location>
        <begin position="166"/>
        <end position="187"/>
    </location>
</feature>
<name>A0AA39P980_9AGAR</name>
<gene>
    <name evidence="4" type="ORF">EDD18DRAFT_1113644</name>
</gene>
<dbReference type="Proteomes" id="UP001175228">
    <property type="component" value="Unassembled WGS sequence"/>
</dbReference>
<dbReference type="EMBL" id="JAUEPU010000084">
    <property type="protein sequence ID" value="KAK0479928.1"/>
    <property type="molecule type" value="Genomic_DNA"/>
</dbReference>
<protein>
    <recommendedName>
        <fullName evidence="3">DUF6535 domain-containing protein</fullName>
    </recommendedName>
</protein>
<evidence type="ECO:0000313" key="5">
    <source>
        <dbReference type="Proteomes" id="UP001175228"/>
    </source>
</evidence>
<dbReference type="Pfam" id="PF20153">
    <property type="entry name" value="DUF6535"/>
    <property type="match status" value="1"/>
</dbReference>
<evidence type="ECO:0000256" key="2">
    <source>
        <dbReference type="SAM" id="Phobius"/>
    </source>
</evidence>
<accession>A0AA39P980</accession>
<feature type="compositionally biased region" description="Polar residues" evidence="1">
    <location>
        <begin position="1"/>
        <end position="15"/>
    </location>
</feature>
<dbReference type="AlphaFoldDB" id="A0AA39P980"/>
<feature type="transmembrane region" description="Helical" evidence="2">
    <location>
        <begin position="255"/>
        <end position="276"/>
    </location>
</feature>
<organism evidence="4 5">
    <name type="scientific">Armillaria luteobubalina</name>
    <dbReference type="NCBI Taxonomy" id="153913"/>
    <lineage>
        <taxon>Eukaryota</taxon>
        <taxon>Fungi</taxon>
        <taxon>Dikarya</taxon>
        <taxon>Basidiomycota</taxon>
        <taxon>Agaricomycotina</taxon>
        <taxon>Agaricomycetes</taxon>
        <taxon>Agaricomycetidae</taxon>
        <taxon>Agaricales</taxon>
        <taxon>Marasmiineae</taxon>
        <taxon>Physalacriaceae</taxon>
        <taxon>Armillaria</taxon>
    </lineage>
</organism>
<keyword evidence="2" id="KW-1133">Transmembrane helix</keyword>